<evidence type="ECO:0008006" key="3">
    <source>
        <dbReference type="Google" id="ProtNLM"/>
    </source>
</evidence>
<dbReference type="AlphaFoldDB" id="A0A9D1JZ94"/>
<organism evidence="1 2">
    <name type="scientific">Candidatus Merdivicinus excrementipullorum</name>
    <dbReference type="NCBI Taxonomy" id="2840867"/>
    <lineage>
        <taxon>Bacteria</taxon>
        <taxon>Bacillati</taxon>
        <taxon>Bacillota</taxon>
        <taxon>Clostridia</taxon>
        <taxon>Eubacteriales</taxon>
        <taxon>Oscillospiraceae</taxon>
        <taxon>Oscillospiraceae incertae sedis</taxon>
        <taxon>Candidatus Merdivicinus</taxon>
    </lineage>
</organism>
<dbReference type="EMBL" id="DVJP01000040">
    <property type="protein sequence ID" value="HIS76374.1"/>
    <property type="molecule type" value="Genomic_DNA"/>
</dbReference>
<accession>A0A9D1JZ94</accession>
<dbReference type="Proteomes" id="UP000824002">
    <property type="component" value="Unassembled WGS sequence"/>
</dbReference>
<sequence>MQQRTAKINFNAAGGTASGNATTCKVTIPTKWVKELGLDALHRNVELLFDGNRIILVPAVTGVDFARQKKKLGHSVYRLEYYDREQLCTAIYADFTDEILTVENYVEDPVKRAFGNNRNPSWEDFQLFLQERCLSKDRAGLREYLDTLGLVEYDPWEIIRITEGRMAEDHQWLRIEVYS</sequence>
<protein>
    <recommendedName>
        <fullName evidence="3">SpoVT-AbrB domain-containing protein</fullName>
    </recommendedName>
</protein>
<reference evidence="1" key="2">
    <citation type="journal article" date="2021" name="PeerJ">
        <title>Extensive microbial diversity within the chicken gut microbiome revealed by metagenomics and culture.</title>
        <authorList>
            <person name="Gilroy R."/>
            <person name="Ravi A."/>
            <person name="Getino M."/>
            <person name="Pursley I."/>
            <person name="Horton D.L."/>
            <person name="Alikhan N.F."/>
            <person name="Baker D."/>
            <person name="Gharbi K."/>
            <person name="Hall N."/>
            <person name="Watson M."/>
            <person name="Adriaenssens E.M."/>
            <person name="Foster-Nyarko E."/>
            <person name="Jarju S."/>
            <person name="Secka A."/>
            <person name="Antonio M."/>
            <person name="Oren A."/>
            <person name="Chaudhuri R.R."/>
            <person name="La Ragione R."/>
            <person name="Hildebrand F."/>
            <person name="Pallen M.J."/>
        </authorList>
    </citation>
    <scope>NUCLEOTIDE SEQUENCE</scope>
    <source>
        <strain evidence="1">CHK199-13235</strain>
    </source>
</reference>
<proteinExistence type="predicted"/>
<evidence type="ECO:0000313" key="1">
    <source>
        <dbReference type="EMBL" id="HIS76374.1"/>
    </source>
</evidence>
<evidence type="ECO:0000313" key="2">
    <source>
        <dbReference type="Proteomes" id="UP000824002"/>
    </source>
</evidence>
<comment type="caution">
    <text evidence="1">The sequence shown here is derived from an EMBL/GenBank/DDBJ whole genome shotgun (WGS) entry which is preliminary data.</text>
</comment>
<reference evidence="1" key="1">
    <citation type="submission" date="2020-10" db="EMBL/GenBank/DDBJ databases">
        <authorList>
            <person name="Gilroy R."/>
        </authorList>
    </citation>
    <scope>NUCLEOTIDE SEQUENCE</scope>
    <source>
        <strain evidence="1">CHK199-13235</strain>
    </source>
</reference>
<gene>
    <name evidence="1" type="ORF">IAB51_06115</name>
</gene>
<name>A0A9D1JZ94_9FIRM</name>